<dbReference type="InterPro" id="IPR015860">
    <property type="entry name" value="ABC_transpr_TagH-like"/>
</dbReference>
<dbReference type="InterPro" id="IPR003593">
    <property type="entry name" value="AAA+_ATPase"/>
</dbReference>
<dbReference type="InterPro" id="IPR017871">
    <property type="entry name" value="ABC_transporter-like_CS"/>
</dbReference>
<dbReference type="PANTHER" id="PTHR46743">
    <property type="entry name" value="TEICHOIC ACIDS EXPORT ATP-BINDING PROTEIN TAGH"/>
    <property type="match status" value="1"/>
</dbReference>
<evidence type="ECO:0000259" key="5">
    <source>
        <dbReference type="PROSITE" id="PS50893"/>
    </source>
</evidence>
<dbReference type="SMART" id="SM00382">
    <property type="entry name" value="AAA"/>
    <property type="match status" value="1"/>
</dbReference>
<dbReference type="EMBL" id="FMCT01000006">
    <property type="protein sequence ID" value="SCF22433.1"/>
    <property type="molecule type" value="Genomic_DNA"/>
</dbReference>
<dbReference type="CDD" id="cd03220">
    <property type="entry name" value="ABC_KpsT_Wzt"/>
    <property type="match status" value="1"/>
</dbReference>
<dbReference type="GO" id="GO:0016020">
    <property type="term" value="C:membrane"/>
    <property type="evidence" value="ECO:0007669"/>
    <property type="project" value="InterPro"/>
</dbReference>
<name>A0A1C4YNU3_9ACTN</name>
<dbReference type="STRING" id="47853.TK50_04320"/>
<dbReference type="Gene3D" id="3.40.50.300">
    <property type="entry name" value="P-loop containing nucleotide triphosphate hydrolases"/>
    <property type="match status" value="1"/>
</dbReference>
<dbReference type="GO" id="GO:0016887">
    <property type="term" value="F:ATP hydrolysis activity"/>
    <property type="evidence" value="ECO:0007669"/>
    <property type="project" value="InterPro"/>
</dbReference>
<proteinExistence type="inferred from homology"/>
<dbReference type="InterPro" id="IPR050683">
    <property type="entry name" value="Bact_Polysacc_Export_ATP-bd"/>
</dbReference>
<evidence type="ECO:0000256" key="2">
    <source>
        <dbReference type="ARBA" id="ARBA00022448"/>
    </source>
</evidence>
<evidence type="ECO:0000313" key="7">
    <source>
        <dbReference type="Proteomes" id="UP000183585"/>
    </source>
</evidence>
<evidence type="ECO:0000256" key="3">
    <source>
        <dbReference type="ARBA" id="ARBA00022741"/>
    </source>
</evidence>
<accession>A0A1C4YNU3</accession>
<dbReference type="AlphaFoldDB" id="A0A1C4YNU3"/>
<dbReference type="PANTHER" id="PTHR46743:SF2">
    <property type="entry name" value="TEICHOIC ACIDS EXPORT ATP-BINDING PROTEIN TAGH"/>
    <property type="match status" value="1"/>
</dbReference>
<keyword evidence="4 6" id="KW-0067">ATP-binding</keyword>
<dbReference type="InterPro" id="IPR003439">
    <property type="entry name" value="ABC_transporter-like_ATP-bd"/>
</dbReference>
<gene>
    <name evidence="6" type="ORF">GA0070563_106307</name>
</gene>
<evidence type="ECO:0000256" key="4">
    <source>
        <dbReference type="ARBA" id="ARBA00022840"/>
    </source>
</evidence>
<dbReference type="GO" id="GO:0005524">
    <property type="term" value="F:ATP binding"/>
    <property type="evidence" value="ECO:0007669"/>
    <property type="project" value="UniProtKB-KW"/>
</dbReference>
<sequence length="264" mass="28887">MAADPIIEADGLGIRFVRNRRRQLRLREFFIRPGGRGAAGSAAGSGADKSRSVDDGRFWPLRDVSFRVAPGETVGVVGRNGTGKSTLLRLIAGVLIPDEGSIRVRGDVAPLLELSAGFSNDLTGRENLYLVGGLHGLSARYLRKHFHEIVSFAGEQVERAIDTAVRHYSSGMKVRLGFAIISHLPHPILLMDEVTAVGDAEFREKCYATIERLLREGRTLVLVSHNEKDLTRFCRRGLYLDAGRLTVDGTIAEALDAYHAAVAR</sequence>
<keyword evidence="3" id="KW-0547">Nucleotide-binding</keyword>
<dbReference type="SUPFAM" id="SSF52540">
    <property type="entry name" value="P-loop containing nucleoside triphosphate hydrolases"/>
    <property type="match status" value="1"/>
</dbReference>
<dbReference type="Proteomes" id="UP000183585">
    <property type="component" value="Unassembled WGS sequence"/>
</dbReference>
<reference evidence="7" key="1">
    <citation type="submission" date="2016-06" db="EMBL/GenBank/DDBJ databases">
        <authorList>
            <person name="Varghese N."/>
            <person name="Submissions Spin"/>
        </authorList>
    </citation>
    <scope>NUCLEOTIDE SEQUENCE [LARGE SCALE GENOMIC DNA]</scope>
    <source>
        <strain evidence="7">DSM 43168</strain>
    </source>
</reference>
<comment type="similarity">
    <text evidence="1">Belongs to the ABC transporter superfamily.</text>
</comment>
<feature type="domain" description="ABC transporter" evidence="5">
    <location>
        <begin position="24"/>
        <end position="264"/>
    </location>
</feature>
<evidence type="ECO:0000313" key="6">
    <source>
        <dbReference type="EMBL" id="SCF22433.1"/>
    </source>
</evidence>
<dbReference type="PROSITE" id="PS50893">
    <property type="entry name" value="ABC_TRANSPORTER_2"/>
    <property type="match status" value="1"/>
</dbReference>
<dbReference type="GO" id="GO:0140359">
    <property type="term" value="F:ABC-type transporter activity"/>
    <property type="evidence" value="ECO:0007669"/>
    <property type="project" value="InterPro"/>
</dbReference>
<dbReference type="RefSeq" id="WP_074475230.1">
    <property type="nucleotide sequence ID" value="NZ_FMCT01000006.1"/>
</dbReference>
<organism evidence="6 7">
    <name type="scientific">Micromonospora carbonacea</name>
    <dbReference type="NCBI Taxonomy" id="47853"/>
    <lineage>
        <taxon>Bacteria</taxon>
        <taxon>Bacillati</taxon>
        <taxon>Actinomycetota</taxon>
        <taxon>Actinomycetes</taxon>
        <taxon>Micromonosporales</taxon>
        <taxon>Micromonosporaceae</taxon>
        <taxon>Micromonospora</taxon>
    </lineage>
</organism>
<dbReference type="Pfam" id="PF00005">
    <property type="entry name" value="ABC_tran"/>
    <property type="match status" value="1"/>
</dbReference>
<dbReference type="PROSITE" id="PS00211">
    <property type="entry name" value="ABC_TRANSPORTER_1"/>
    <property type="match status" value="1"/>
</dbReference>
<keyword evidence="2" id="KW-0813">Transport</keyword>
<dbReference type="InterPro" id="IPR027417">
    <property type="entry name" value="P-loop_NTPase"/>
</dbReference>
<evidence type="ECO:0000256" key="1">
    <source>
        <dbReference type="ARBA" id="ARBA00005417"/>
    </source>
</evidence>
<keyword evidence="7" id="KW-1185">Reference proteome</keyword>
<protein>
    <submittedName>
        <fullName evidence="6">ABC-2 type transport system ATP-binding protein</fullName>
    </submittedName>
</protein>